<dbReference type="AlphaFoldDB" id="A0A9P8S4P9"/>
<dbReference type="GO" id="GO:0046872">
    <property type="term" value="F:metal ion binding"/>
    <property type="evidence" value="ECO:0007669"/>
    <property type="project" value="UniProtKB-KW"/>
</dbReference>
<dbReference type="PANTHER" id="PTHR47466:SF1">
    <property type="entry name" value="METALLOPROTEASE MEP1 (AFU_ORTHOLOGUE AFUA_1G07730)-RELATED"/>
    <property type="match status" value="1"/>
</dbReference>
<dbReference type="SUPFAM" id="SSF55486">
    <property type="entry name" value="Metalloproteases ('zincins'), catalytic domain"/>
    <property type="match status" value="1"/>
</dbReference>
<feature type="chain" id="PRO_5040461222" description="CBM1 domain-containing protein" evidence="11">
    <location>
        <begin position="19"/>
        <end position="377"/>
    </location>
</feature>
<evidence type="ECO:0000256" key="4">
    <source>
        <dbReference type="ARBA" id="ARBA00022723"/>
    </source>
</evidence>
<feature type="domain" description="CBM1" evidence="12">
    <location>
        <begin position="339"/>
        <end position="375"/>
    </location>
</feature>
<dbReference type="GO" id="GO:0006508">
    <property type="term" value="P:proteolysis"/>
    <property type="evidence" value="ECO:0007669"/>
    <property type="project" value="UniProtKB-KW"/>
</dbReference>
<evidence type="ECO:0000256" key="6">
    <source>
        <dbReference type="ARBA" id="ARBA00022801"/>
    </source>
</evidence>
<feature type="signal peptide" evidence="11">
    <location>
        <begin position="1"/>
        <end position="18"/>
    </location>
</feature>
<evidence type="ECO:0000313" key="13">
    <source>
        <dbReference type="EMBL" id="KAH0593479.1"/>
    </source>
</evidence>
<proteinExistence type="inferred from homology"/>
<dbReference type="InterPro" id="IPR008754">
    <property type="entry name" value="Peptidase_M43"/>
</dbReference>
<dbReference type="PANTHER" id="PTHR47466">
    <property type="match status" value="1"/>
</dbReference>
<evidence type="ECO:0000256" key="5">
    <source>
        <dbReference type="ARBA" id="ARBA00022729"/>
    </source>
</evidence>
<dbReference type="Gene3D" id="3.40.390.10">
    <property type="entry name" value="Collagenase (Catalytic Domain)"/>
    <property type="match status" value="1"/>
</dbReference>
<evidence type="ECO:0000256" key="10">
    <source>
        <dbReference type="SAM" id="MobiDB-lite"/>
    </source>
</evidence>
<evidence type="ECO:0000313" key="14">
    <source>
        <dbReference type="Proteomes" id="UP000764110"/>
    </source>
</evidence>
<protein>
    <recommendedName>
        <fullName evidence="12">CBM1 domain-containing protein</fullName>
    </recommendedName>
</protein>
<keyword evidence="4" id="KW-0479">Metal-binding</keyword>
<evidence type="ECO:0000256" key="2">
    <source>
        <dbReference type="ARBA" id="ARBA00008721"/>
    </source>
</evidence>
<feature type="compositionally biased region" description="Pro residues" evidence="10">
    <location>
        <begin position="327"/>
        <end position="337"/>
    </location>
</feature>
<dbReference type="Proteomes" id="UP000764110">
    <property type="component" value="Unassembled WGS sequence"/>
</dbReference>
<dbReference type="Pfam" id="PF05572">
    <property type="entry name" value="Peptidase_M43"/>
    <property type="match status" value="1"/>
</dbReference>
<keyword evidence="7" id="KW-0862">Zinc</keyword>
<feature type="region of interest" description="Disordered" evidence="10">
    <location>
        <begin position="290"/>
        <end position="342"/>
    </location>
</feature>
<dbReference type="SMART" id="SM00236">
    <property type="entry name" value="fCBD"/>
    <property type="match status" value="1"/>
</dbReference>
<evidence type="ECO:0000256" key="1">
    <source>
        <dbReference type="ARBA" id="ARBA00003174"/>
    </source>
</evidence>
<dbReference type="GO" id="GO:0005576">
    <property type="term" value="C:extracellular region"/>
    <property type="evidence" value="ECO:0007669"/>
    <property type="project" value="InterPro"/>
</dbReference>
<organism evidence="13 14">
    <name type="scientific">Metarhizium humberi</name>
    <dbReference type="NCBI Taxonomy" id="2596975"/>
    <lineage>
        <taxon>Eukaryota</taxon>
        <taxon>Fungi</taxon>
        <taxon>Dikarya</taxon>
        <taxon>Ascomycota</taxon>
        <taxon>Pezizomycotina</taxon>
        <taxon>Sordariomycetes</taxon>
        <taxon>Hypocreomycetidae</taxon>
        <taxon>Hypocreales</taxon>
        <taxon>Clavicipitaceae</taxon>
        <taxon>Metarhizium</taxon>
    </lineage>
</organism>
<dbReference type="InterPro" id="IPR035971">
    <property type="entry name" value="CBD_sf"/>
</dbReference>
<evidence type="ECO:0000256" key="7">
    <source>
        <dbReference type="ARBA" id="ARBA00022833"/>
    </source>
</evidence>
<comment type="function">
    <text evidence="1">Secreted metalloproteinase that allows assimilation of proteinaceous substrates.</text>
</comment>
<dbReference type="GO" id="GO:0005975">
    <property type="term" value="P:carbohydrate metabolic process"/>
    <property type="evidence" value="ECO:0007669"/>
    <property type="project" value="InterPro"/>
</dbReference>
<dbReference type="EMBL" id="JACEFI010000020">
    <property type="protein sequence ID" value="KAH0593479.1"/>
    <property type="molecule type" value="Genomic_DNA"/>
</dbReference>
<accession>A0A9P8S4P9</accession>
<comment type="similarity">
    <text evidence="2">Belongs to the peptidase M43B family.</text>
</comment>
<keyword evidence="9" id="KW-1015">Disulfide bond</keyword>
<reference evidence="13 14" key="1">
    <citation type="submission" date="2020-07" db="EMBL/GenBank/DDBJ databases">
        <title>Metarhizium humberi genome.</title>
        <authorList>
            <person name="Lysoe E."/>
        </authorList>
    </citation>
    <scope>NUCLEOTIDE SEQUENCE [LARGE SCALE GENOMIC DNA]</scope>
    <source>
        <strain evidence="13 14">ESALQ1638</strain>
    </source>
</reference>
<dbReference type="Pfam" id="PF00734">
    <property type="entry name" value="CBM_1"/>
    <property type="match status" value="1"/>
</dbReference>
<evidence type="ECO:0000256" key="3">
    <source>
        <dbReference type="ARBA" id="ARBA00022670"/>
    </source>
</evidence>
<evidence type="ECO:0000256" key="9">
    <source>
        <dbReference type="ARBA" id="ARBA00023157"/>
    </source>
</evidence>
<comment type="caution">
    <text evidence="13">The sequence shown here is derived from an EMBL/GenBank/DDBJ whole genome shotgun (WGS) entry which is preliminary data.</text>
</comment>
<keyword evidence="6" id="KW-0378">Hydrolase</keyword>
<sequence length="377" mass="42132">MKFLSCVLAISMANVINAGVLHARDDLKDCAEAPPSEDFLKISQQLLNSSAPLIARQQQNNYNFQVYTHVVYSEQSVKGGYLTEDIIKKDMDVMNKYFSRSGISFTHVSNDYTQHQVWSKGQDQMQMKAKLRRGTYADLNLYYVAFIPGPAADGSPSAGICWLPIPNGRISEELLIQDGCLMLAETAHPRYPSDMTTTHEVGHWLGLLHTFEGNACGEGDTIEDTFPQQQPTHQCERVEYKLQDGRPAAVACNQLYPSNMFNLMDYSSCSNTFTPGQEQRMQYWAHMRRQIGGPSKPDPNPPKPEDPKPEDPKPEDPKPEDPKPEDPNTPPPPPPPTDNVANIWEQCGGRGWRGPTACAQGLVCLEMGPWYSQCRIG</sequence>
<name>A0A9P8S4P9_9HYPO</name>
<keyword evidence="8" id="KW-0482">Metalloprotease</keyword>
<dbReference type="GO" id="GO:0030248">
    <property type="term" value="F:cellulose binding"/>
    <property type="evidence" value="ECO:0007669"/>
    <property type="project" value="InterPro"/>
</dbReference>
<keyword evidence="5 11" id="KW-0732">Signal</keyword>
<evidence type="ECO:0000256" key="8">
    <source>
        <dbReference type="ARBA" id="ARBA00023049"/>
    </source>
</evidence>
<dbReference type="PROSITE" id="PS00562">
    <property type="entry name" value="CBM1_1"/>
    <property type="match status" value="1"/>
</dbReference>
<keyword evidence="3" id="KW-0645">Protease</keyword>
<dbReference type="PROSITE" id="PS51164">
    <property type="entry name" value="CBM1_2"/>
    <property type="match status" value="1"/>
</dbReference>
<evidence type="ECO:0000256" key="11">
    <source>
        <dbReference type="SAM" id="SignalP"/>
    </source>
</evidence>
<dbReference type="SUPFAM" id="SSF57180">
    <property type="entry name" value="Cellulose-binding domain"/>
    <property type="match status" value="1"/>
</dbReference>
<dbReference type="InterPro" id="IPR024079">
    <property type="entry name" value="MetalloPept_cat_dom_sf"/>
</dbReference>
<dbReference type="InterPro" id="IPR000254">
    <property type="entry name" value="CBD"/>
</dbReference>
<feature type="compositionally biased region" description="Basic and acidic residues" evidence="10">
    <location>
        <begin position="303"/>
        <end position="326"/>
    </location>
</feature>
<keyword evidence="14" id="KW-1185">Reference proteome</keyword>
<evidence type="ECO:0000259" key="12">
    <source>
        <dbReference type="PROSITE" id="PS51164"/>
    </source>
</evidence>
<gene>
    <name evidence="13" type="ORF">MHUMG1_08616</name>
</gene>
<dbReference type="GO" id="GO:0008237">
    <property type="term" value="F:metallopeptidase activity"/>
    <property type="evidence" value="ECO:0007669"/>
    <property type="project" value="UniProtKB-KW"/>
</dbReference>